<feature type="signal peptide" evidence="1">
    <location>
        <begin position="1"/>
        <end position="20"/>
    </location>
</feature>
<evidence type="ECO:0000256" key="1">
    <source>
        <dbReference type="SAM" id="SignalP"/>
    </source>
</evidence>
<proteinExistence type="predicted"/>
<protein>
    <submittedName>
        <fullName evidence="2">Uncharacterized protein</fullName>
    </submittedName>
</protein>
<dbReference type="Proteomes" id="UP001159427">
    <property type="component" value="Unassembled WGS sequence"/>
</dbReference>
<accession>A0ABN8LM38</accession>
<gene>
    <name evidence="2" type="ORF">PEVE_00034747</name>
</gene>
<feature type="chain" id="PRO_5046533256" evidence="1">
    <location>
        <begin position="21"/>
        <end position="380"/>
    </location>
</feature>
<comment type="caution">
    <text evidence="2">The sequence shown here is derived from an EMBL/GenBank/DDBJ whole genome shotgun (WGS) entry which is preliminary data.</text>
</comment>
<keyword evidence="3" id="KW-1185">Reference proteome</keyword>
<reference evidence="2 3" key="1">
    <citation type="submission" date="2022-05" db="EMBL/GenBank/DDBJ databases">
        <authorList>
            <consortium name="Genoscope - CEA"/>
            <person name="William W."/>
        </authorList>
    </citation>
    <scope>NUCLEOTIDE SEQUENCE [LARGE SCALE GENOMIC DNA]</scope>
</reference>
<sequence length="380" mass="43409">MNLLLIFMLSALLTLQYARCSPHEKDKGCAFNSTGLQSTSAGILGTRNARNQFAAVDIKHIYVNDYGEEDTKKQLRVTLSKSEDKWIYFWTSFNSEANPRTLYIRFDGEQVLASIASYSVFYNSITVTTSRKWSCLHWSLNKGQYGYGDFSSYSDYRRSSGFEFYTDKVDIRVLPDNIPLGPSKDLECFDKQFPSLKTATKNRLRVNITKMFYKKIGISKWCCKDVKEESTVIDLTEGQLKIISLKYVSITDKIGASKELKRRFRDENPRNLTMMFSNGILYAGMAKLKETAYHTGKQWFYDSSWECVNITIATKGRIVDTASRLDFFSYYSNAGPVTTIQRRTDYVLLDVQSSHAELLSSSVTVFMIGLIAGLRNTLNM</sequence>
<evidence type="ECO:0000313" key="3">
    <source>
        <dbReference type="Proteomes" id="UP001159427"/>
    </source>
</evidence>
<keyword evidence="1" id="KW-0732">Signal</keyword>
<dbReference type="EMBL" id="CALNXI010000053">
    <property type="protein sequence ID" value="CAH3017023.1"/>
    <property type="molecule type" value="Genomic_DNA"/>
</dbReference>
<evidence type="ECO:0000313" key="2">
    <source>
        <dbReference type="EMBL" id="CAH3017023.1"/>
    </source>
</evidence>
<name>A0ABN8LM38_9CNID</name>
<organism evidence="2 3">
    <name type="scientific">Porites evermanni</name>
    <dbReference type="NCBI Taxonomy" id="104178"/>
    <lineage>
        <taxon>Eukaryota</taxon>
        <taxon>Metazoa</taxon>
        <taxon>Cnidaria</taxon>
        <taxon>Anthozoa</taxon>
        <taxon>Hexacorallia</taxon>
        <taxon>Scleractinia</taxon>
        <taxon>Fungiina</taxon>
        <taxon>Poritidae</taxon>
        <taxon>Porites</taxon>
    </lineage>
</organism>